<evidence type="ECO:0000313" key="2">
    <source>
        <dbReference type="EMBL" id="QGA10777.1"/>
    </source>
</evidence>
<accession>A0A5Q0P0U5</accession>
<dbReference type="EMBL" id="CP045650">
    <property type="protein sequence ID" value="QGA10777.1"/>
    <property type="molecule type" value="Genomic_DNA"/>
</dbReference>
<evidence type="ECO:0000313" key="3">
    <source>
        <dbReference type="Proteomes" id="UP000327478"/>
    </source>
</evidence>
<name>A0A5Q0P0U5_9GAMM</name>
<dbReference type="Proteomes" id="UP000327478">
    <property type="component" value="Chromosome"/>
</dbReference>
<evidence type="ECO:0000313" key="4">
    <source>
        <dbReference type="Proteomes" id="UP000480556"/>
    </source>
</evidence>
<dbReference type="RefSeq" id="WP_153371176.1">
    <property type="nucleotide sequence ID" value="NZ_CP045650.1"/>
</dbReference>
<gene>
    <name evidence="2" type="ORF">GFH30_04945</name>
    <name evidence="1" type="ORF">GHJ48_13460</name>
</gene>
<sequence>MLKRYNEVCDLLSLSRTGLQKLMQKDPLFPTPLKMGDSRQSPTFFIKEELDAWLETKKAERNEVTK</sequence>
<organism evidence="1 4">
    <name type="scientific">Acinetobacter wanghuae</name>
    <dbReference type="NCBI Taxonomy" id="2662362"/>
    <lineage>
        <taxon>Bacteria</taxon>
        <taxon>Pseudomonadati</taxon>
        <taxon>Pseudomonadota</taxon>
        <taxon>Gammaproteobacteria</taxon>
        <taxon>Moraxellales</taxon>
        <taxon>Moraxellaceae</taxon>
        <taxon>Acinetobacter</taxon>
    </lineage>
</organism>
<evidence type="ECO:0000313" key="1">
    <source>
        <dbReference type="EMBL" id="MQW93383.1"/>
    </source>
</evidence>
<dbReference type="AlphaFoldDB" id="A0A5Q0P0U5"/>
<keyword evidence="3" id="KW-1185">Reference proteome</keyword>
<proteinExistence type="predicted"/>
<dbReference type="Proteomes" id="UP000480556">
    <property type="component" value="Unassembled WGS sequence"/>
</dbReference>
<dbReference type="EMBL" id="WITK01000034">
    <property type="protein sequence ID" value="MQW93383.1"/>
    <property type="molecule type" value="Genomic_DNA"/>
</dbReference>
<protein>
    <submittedName>
        <fullName evidence="1">AlpA family phage regulatory protein</fullName>
    </submittedName>
</protein>
<reference evidence="3 4" key="1">
    <citation type="submission" date="2019-10" db="EMBL/GenBank/DDBJ databases">
        <authorList>
            <person name="Dong K."/>
        </authorList>
    </citation>
    <scope>NUCLEOTIDE SEQUENCE [LARGE SCALE GENOMIC DNA]</scope>
    <source>
        <strain evidence="3">dk386</strain>
        <strain evidence="2">Dk386</strain>
        <strain evidence="4">dk771</strain>
        <strain evidence="1">Dk771</strain>
    </source>
</reference>